<feature type="domain" description="Aminotransferase class I/classII large" evidence="5">
    <location>
        <begin position="26"/>
        <end position="361"/>
    </location>
</feature>
<evidence type="ECO:0000256" key="4">
    <source>
        <dbReference type="ARBA" id="ARBA00022898"/>
    </source>
</evidence>
<gene>
    <name evidence="6" type="primary">bioF</name>
    <name evidence="6" type="ORF">ELAC_1551</name>
</gene>
<dbReference type="EMBL" id="CWGJ01000025">
    <property type="protein sequence ID" value="CRX38879.1"/>
    <property type="molecule type" value="Genomic_DNA"/>
</dbReference>
<comment type="similarity">
    <text evidence="2">Belongs to the class-II pyridoxal-phosphate-dependent aminotransferase family. BioF subfamily.</text>
</comment>
<proteinExistence type="inferred from homology"/>
<dbReference type="EC" id="2.3.1.47" evidence="6"/>
<keyword evidence="7" id="KW-1185">Reference proteome</keyword>
<evidence type="ECO:0000313" key="6">
    <source>
        <dbReference type="EMBL" id="CRX38879.1"/>
    </source>
</evidence>
<dbReference type="AlphaFoldDB" id="A0A0H5DSU2"/>
<accession>A0A0H5DSU2</accession>
<reference evidence="7" key="1">
    <citation type="submission" date="2015-06" db="EMBL/GenBank/DDBJ databases">
        <authorList>
            <person name="Bertelli C."/>
        </authorList>
    </citation>
    <scope>NUCLEOTIDE SEQUENCE [LARGE SCALE GENOMIC DNA]</scope>
    <source>
        <strain evidence="7">CRIB-30</strain>
    </source>
</reference>
<dbReference type="GO" id="GO:0030170">
    <property type="term" value="F:pyridoxal phosphate binding"/>
    <property type="evidence" value="ECO:0007669"/>
    <property type="project" value="InterPro"/>
</dbReference>
<dbReference type="InterPro" id="IPR050087">
    <property type="entry name" value="AON_synthase_class-II"/>
</dbReference>
<keyword evidence="4" id="KW-0663">Pyridoxal phosphate</keyword>
<dbReference type="Proteomes" id="UP000220251">
    <property type="component" value="Unassembled WGS sequence"/>
</dbReference>
<dbReference type="RefSeq" id="WP_098038742.1">
    <property type="nucleotide sequence ID" value="NZ_CWGJ01000025.1"/>
</dbReference>
<dbReference type="Pfam" id="PF00155">
    <property type="entry name" value="Aminotran_1_2"/>
    <property type="match status" value="1"/>
</dbReference>
<dbReference type="PANTHER" id="PTHR13693:SF77">
    <property type="entry name" value="8-AMINO-7-OXONONANOATE SYNTHASE"/>
    <property type="match status" value="1"/>
</dbReference>
<comment type="cofactor">
    <cofactor evidence="1">
        <name>pyridoxal 5'-phosphate</name>
        <dbReference type="ChEBI" id="CHEBI:597326"/>
    </cofactor>
</comment>
<evidence type="ECO:0000259" key="5">
    <source>
        <dbReference type="Pfam" id="PF00155"/>
    </source>
</evidence>
<keyword evidence="6" id="KW-0012">Acyltransferase</keyword>
<keyword evidence="3 6" id="KW-0808">Transferase</keyword>
<evidence type="ECO:0000256" key="3">
    <source>
        <dbReference type="ARBA" id="ARBA00022679"/>
    </source>
</evidence>
<dbReference type="Gene3D" id="3.40.640.10">
    <property type="entry name" value="Type I PLP-dependent aspartate aminotransferase-like (Major domain)"/>
    <property type="match status" value="1"/>
</dbReference>
<evidence type="ECO:0000256" key="2">
    <source>
        <dbReference type="ARBA" id="ARBA00010008"/>
    </source>
</evidence>
<name>A0A0H5DSU2_9BACT</name>
<dbReference type="SUPFAM" id="SSF53383">
    <property type="entry name" value="PLP-dependent transferases"/>
    <property type="match status" value="1"/>
</dbReference>
<dbReference type="Gene3D" id="3.90.1150.10">
    <property type="entry name" value="Aspartate Aminotransferase, domain 1"/>
    <property type="match status" value="1"/>
</dbReference>
<evidence type="ECO:0000256" key="1">
    <source>
        <dbReference type="ARBA" id="ARBA00001933"/>
    </source>
</evidence>
<dbReference type="InterPro" id="IPR015421">
    <property type="entry name" value="PyrdxlP-dep_Trfase_major"/>
</dbReference>
<evidence type="ECO:0000313" key="7">
    <source>
        <dbReference type="Proteomes" id="UP000220251"/>
    </source>
</evidence>
<protein>
    <submittedName>
        <fullName evidence="6">8-amino-7-oxononanoate synthase</fullName>
        <ecNumber evidence="6">2.3.1.47</ecNumber>
    </submittedName>
</protein>
<sequence length="364" mass="40124">MDSIFARMQRREKDGTKRRLRYDLGLIDLASNDYLGLARSSTLSAFCQKALNRRREDDLHGFGSTGSRLMTGNHPEMERVEEFIAKSQGFESALLFSSGYMANVGALSSLPDEGETILYDAECHASLLDGIRLSKARAYPFRHNDLCHLKKRLSATACRKATYIVTESVFSTDGSTAPLKELDNLAASFGAGMIVDDAHGIGLFYEEGKNSLATLKTVVAATAGCGKALGVMGGVVLTTKRIREFLLNFGKTAIYSTALPLASLYAIEGAFSQLPFLEREREKLFSLIRLFQTGSRNLSMTAIQPVNVRGNEAAVKLQEQFKQSGFLVKALLSPTVRKNRECLRITLHAFNTEEEVKRALELLS</sequence>
<dbReference type="InterPro" id="IPR015424">
    <property type="entry name" value="PyrdxlP-dep_Trfase"/>
</dbReference>
<dbReference type="OrthoDB" id="9807157at2"/>
<dbReference type="InterPro" id="IPR015422">
    <property type="entry name" value="PyrdxlP-dep_Trfase_small"/>
</dbReference>
<dbReference type="GO" id="GO:0008710">
    <property type="term" value="F:8-amino-7-oxononanoate synthase activity"/>
    <property type="evidence" value="ECO:0007669"/>
    <property type="project" value="UniProtKB-EC"/>
</dbReference>
<dbReference type="InterPro" id="IPR004839">
    <property type="entry name" value="Aminotransferase_I/II_large"/>
</dbReference>
<organism evidence="6 7">
    <name type="scientific">Estrella lausannensis</name>
    <dbReference type="NCBI Taxonomy" id="483423"/>
    <lineage>
        <taxon>Bacteria</taxon>
        <taxon>Pseudomonadati</taxon>
        <taxon>Chlamydiota</taxon>
        <taxon>Chlamydiia</taxon>
        <taxon>Parachlamydiales</taxon>
        <taxon>Candidatus Criblamydiaceae</taxon>
        <taxon>Estrella</taxon>
    </lineage>
</organism>
<dbReference type="PANTHER" id="PTHR13693">
    <property type="entry name" value="CLASS II AMINOTRANSFERASE/8-AMINO-7-OXONONANOATE SYNTHASE"/>
    <property type="match status" value="1"/>
</dbReference>